<evidence type="ECO:0000313" key="3">
    <source>
        <dbReference type="Proteomes" id="UP001615550"/>
    </source>
</evidence>
<sequence length="278" mass="29653">MSKQTALVSGFARSFVSGNAISGGLVWPLGAKEKGVYTDEEGKFSIEWPIGQPITLIFEKPGSYWSGYKPTQSATFIVPPEGINDKNYLKNVSFQVPSEMAYSFIQWATGFTPSTGKAHIAATITPPNTTLDDIPQGIEGVKVRLSPAVESTPLYFAIFPRIPKTNPFVRSLPSTSLDGGILFANIPPGEYDLYAEKEGYVFSQVHIIAQADILVNASPPNGPTQLIPQTTENALIKKEAQTKTTASTNANGFFKPAAVVGLAMAATACVATAVVSSM</sequence>
<gene>
    <name evidence="2" type="ORF">ACD661_03570</name>
</gene>
<dbReference type="SUPFAM" id="SSF49464">
    <property type="entry name" value="Carboxypeptidase regulatory domain-like"/>
    <property type="match status" value="1"/>
</dbReference>
<dbReference type="InterPro" id="IPR008969">
    <property type="entry name" value="CarboxyPept-like_regulatory"/>
</dbReference>
<organism evidence="2 3">
    <name type="scientific">Legionella lytica</name>
    <dbReference type="NCBI Taxonomy" id="96232"/>
    <lineage>
        <taxon>Bacteria</taxon>
        <taxon>Pseudomonadati</taxon>
        <taxon>Pseudomonadota</taxon>
        <taxon>Gammaproteobacteria</taxon>
        <taxon>Legionellales</taxon>
        <taxon>Legionellaceae</taxon>
        <taxon>Legionella</taxon>
    </lineage>
</organism>
<keyword evidence="1" id="KW-0812">Transmembrane</keyword>
<proteinExistence type="predicted"/>
<protein>
    <submittedName>
        <fullName evidence="2">Carboxypeptidase regulatory-like domain-containing protein</fullName>
    </submittedName>
</protein>
<evidence type="ECO:0000313" key="2">
    <source>
        <dbReference type="EMBL" id="MFJ1267635.1"/>
    </source>
</evidence>
<keyword evidence="1" id="KW-0472">Membrane</keyword>
<comment type="caution">
    <text evidence="2">The sequence shown here is derived from an EMBL/GenBank/DDBJ whole genome shotgun (WGS) entry which is preliminary data.</text>
</comment>
<keyword evidence="1" id="KW-1133">Transmembrane helix</keyword>
<reference evidence="2 3" key="1">
    <citation type="submission" date="2024-08" db="EMBL/GenBank/DDBJ databases">
        <title>Draft Genome Sequence of Legionella lytica strain DSB2004, Isolated From a Fire Sprinkler System.</title>
        <authorList>
            <person name="Everhart A.D."/>
            <person name="Kidane D.T."/>
            <person name="Farone A.L."/>
            <person name="Farone M.B."/>
        </authorList>
    </citation>
    <scope>NUCLEOTIDE SEQUENCE [LARGE SCALE GENOMIC DNA]</scope>
    <source>
        <strain evidence="2 3">DSB2004</strain>
    </source>
</reference>
<accession>A0ABW8D4L0</accession>
<dbReference type="RefSeq" id="WP_400186354.1">
    <property type="nucleotide sequence ID" value="NZ_JBGORX010000001.1"/>
</dbReference>
<evidence type="ECO:0000256" key="1">
    <source>
        <dbReference type="SAM" id="Phobius"/>
    </source>
</evidence>
<dbReference type="EMBL" id="JBGORX010000001">
    <property type="protein sequence ID" value="MFJ1267635.1"/>
    <property type="molecule type" value="Genomic_DNA"/>
</dbReference>
<dbReference type="SUPFAM" id="SSF49478">
    <property type="entry name" value="Cna protein B-type domain"/>
    <property type="match status" value="1"/>
</dbReference>
<name>A0ABW8D4L0_9GAMM</name>
<keyword evidence="3" id="KW-1185">Reference proteome</keyword>
<feature type="transmembrane region" description="Helical" evidence="1">
    <location>
        <begin position="253"/>
        <end position="275"/>
    </location>
</feature>
<dbReference type="Proteomes" id="UP001615550">
    <property type="component" value="Unassembled WGS sequence"/>
</dbReference>